<dbReference type="PRINTS" id="PR00700">
    <property type="entry name" value="PRTYPHPHTASE"/>
</dbReference>
<feature type="compositionally biased region" description="Low complexity" evidence="1">
    <location>
        <begin position="124"/>
        <end position="134"/>
    </location>
</feature>
<dbReference type="PROSITE" id="PS50055">
    <property type="entry name" value="TYR_PHOSPHATASE_PTP"/>
    <property type="match status" value="1"/>
</dbReference>
<evidence type="ECO:0000313" key="5">
    <source>
        <dbReference type="Proteomes" id="UP000230233"/>
    </source>
</evidence>
<protein>
    <recommendedName>
        <fullName evidence="6">Protein-tyrosine-phosphatase</fullName>
    </recommendedName>
</protein>
<dbReference type="CDD" id="cd00047">
    <property type="entry name" value="PTPc"/>
    <property type="match status" value="1"/>
</dbReference>
<dbReference type="STRING" id="1611254.A0A2G5UNC0"/>
<evidence type="ECO:0008006" key="6">
    <source>
        <dbReference type="Google" id="ProtNLM"/>
    </source>
</evidence>
<dbReference type="SMART" id="SM00404">
    <property type="entry name" value="PTPc_motif"/>
    <property type="match status" value="1"/>
</dbReference>
<feature type="domain" description="Tyrosine specific protein phosphatases" evidence="3">
    <location>
        <begin position="363"/>
        <end position="416"/>
    </location>
</feature>
<comment type="caution">
    <text evidence="4">The sequence shown here is derived from an EMBL/GenBank/DDBJ whole genome shotgun (WGS) entry which is preliminary data.</text>
</comment>
<dbReference type="FunFam" id="3.90.190.10:FF:000114">
    <property type="entry name" value="Tyrosine-protein phosphatase"/>
    <property type="match status" value="1"/>
</dbReference>
<dbReference type="Gene3D" id="3.90.190.10">
    <property type="entry name" value="Protein tyrosine phosphatase superfamily"/>
    <property type="match status" value="1"/>
</dbReference>
<evidence type="ECO:0000259" key="2">
    <source>
        <dbReference type="PROSITE" id="PS50055"/>
    </source>
</evidence>
<dbReference type="Pfam" id="PF00102">
    <property type="entry name" value="Y_phosphatase"/>
    <property type="match status" value="1"/>
</dbReference>
<dbReference type="PANTHER" id="PTHR46163">
    <property type="entry name" value="TYROSINE-PROTEIN PHOSPHATASE-RELATED"/>
    <property type="match status" value="1"/>
</dbReference>
<dbReference type="EMBL" id="PDUG01000003">
    <property type="protein sequence ID" value="PIC40943.1"/>
    <property type="molecule type" value="Genomic_DNA"/>
</dbReference>
<dbReference type="InterPro" id="IPR016130">
    <property type="entry name" value="Tyr_Pase_AS"/>
</dbReference>
<feature type="domain" description="Tyrosine-protein phosphatase" evidence="2">
    <location>
        <begin position="165"/>
        <end position="425"/>
    </location>
</feature>
<dbReference type="InterPro" id="IPR000387">
    <property type="entry name" value="Tyr_Pase_dom"/>
</dbReference>
<dbReference type="PROSITE" id="PS50056">
    <property type="entry name" value="TYR_PHOSPHATASE_2"/>
    <property type="match status" value="1"/>
</dbReference>
<evidence type="ECO:0000313" key="4">
    <source>
        <dbReference type="EMBL" id="PIC40943.1"/>
    </source>
</evidence>
<gene>
    <name evidence="4" type="primary">Cnig_chr_III.g8529</name>
    <name evidence="4" type="ORF">B9Z55_008529</name>
</gene>
<dbReference type="AlphaFoldDB" id="A0A2G5UNC0"/>
<dbReference type="SMART" id="SM00194">
    <property type="entry name" value="PTPc"/>
    <property type="match status" value="1"/>
</dbReference>
<dbReference type="Proteomes" id="UP000230233">
    <property type="component" value="Chromosome III"/>
</dbReference>
<dbReference type="InterPro" id="IPR029021">
    <property type="entry name" value="Prot-tyrosine_phosphatase-like"/>
</dbReference>
<sequence>MLSQAYWQICSPIFHEWRRKIIAHYRSLTSAAIVQSMDMLKLFSDKKTKDKKSKNNNNLNEKRPASAQSSNGTEVYIFIICKKILAFTIYIPKMRCKFSRGRIKAAAPPRGTPIYQFFESEDTNNNNNSNNNNNYKKSESDHHREYVKTLENFIFSTEKLGIDGLAKQYRKLDAQLDSSLSFDAFKINMHKNRYSDVVCRDNTRVKLTIDASKQGDYIHANYVKNPYLHNTFICTQGPLQYTTHDFWRMVFQERAQSILMLCRVIEEGRPKCVMYWPSNGEEETYGCIRVKNMGESSDEFEVVNLAVTFVPDDVAANEQPADKSELRVNLIKWPNWPDRGVPDEKCHTVPQRLLAQVRQGPCVVHCSAGIGRTGCVVALEFAYTRLNKGVKVDFEEIANELRKQRAQCIQTEIQYLYIHRVMIAFARGEAEISDKACAAADAFLKNYDDHLKRN</sequence>
<proteinExistence type="predicted"/>
<name>A0A2G5UNC0_9PELO</name>
<feature type="region of interest" description="Disordered" evidence="1">
    <location>
        <begin position="119"/>
        <end position="141"/>
    </location>
</feature>
<dbReference type="InterPro" id="IPR052782">
    <property type="entry name" value="Oocyte-zygote_transition_reg"/>
</dbReference>
<dbReference type="InterPro" id="IPR000242">
    <property type="entry name" value="PTP_cat"/>
</dbReference>
<dbReference type="SUPFAM" id="SSF52799">
    <property type="entry name" value="(Phosphotyrosine protein) phosphatases II"/>
    <property type="match status" value="1"/>
</dbReference>
<dbReference type="PANTHER" id="PTHR46163:SF5">
    <property type="entry name" value="TYROSINE-PROTEIN PHOSPHATASE"/>
    <property type="match status" value="1"/>
</dbReference>
<feature type="region of interest" description="Disordered" evidence="1">
    <location>
        <begin position="45"/>
        <end position="67"/>
    </location>
</feature>
<dbReference type="PROSITE" id="PS00383">
    <property type="entry name" value="TYR_PHOSPHATASE_1"/>
    <property type="match status" value="1"/>
</dbReference>
<reference evidence="5" key="1">
    <citation type="submission" date="2017-10" db="EMBL/GenBank/DDBJ databases">
        <title>Rapid genome shrinkage in a self-fertile nematode reveals novel sperm competition proteins.</title>
        <authorList>
            <person name="Yin D."/>
            <person name="Schwarz E.M."/>
            <person name="Thomas C.G."/>
            <person name="Felde R.L."/>
            <person name="Korf I.F."/>
            <person name="Cutter A.D."/>
            <person name="Schartner C.M."/>
            <person name="Ralston E.J."/>
            <person name="Meyer B.J."/>
            <person name="Haag E.S."/>
        </authorList>
    </citation>
    <scope>NUCLEOTIDE SEQUENCE [LARGE SCALE GENOMIC DNA]</scope>
    <source>
        <strain evidence="5">JU1422</strain>
    </source>
</reference>
<organism evidence="4 5">
    <name type="scientific">Caenorhabditis nigoni</name>
    <dbReference type="NCBI Taxonomy" id="1611254"/>
    <lineage>
        <taxon>Eukaryota</taxon>
        <taxon>Metazoa</taxon>
        <taxon>Ecdysozoa</taxon>
        <taxon>Nematoda</taxon>
        <taxon>Chromadorea</taxon>
        <taxon>Rhabditida</taxon>
        <taxon>Rhabditina</taxon>
        <taxon>Rhabditomorpha</taxon>
        <taxon>Rhabditoidea</taxon>
        <taxon>Rhabditidae</taxon>
        <taxon>Peloderinae</taxon>
        <taxon>Caenorhabditis</taxon>
    </lineage>
</organism>
<dbReference type="GO" id="GO:0004725">
    <property type="term" value="F:protein tyrosine phosphatase activity"/>
    <property type="evidence" value="ECO:0007669"/>
    <property type="project" value="InterPro"/>
</dbReference>
<evidence type="ECO:0000256" key="1">
    <source>
        <dbReference type="SAM" id="MobiDB-lite"/>
    </source>
</evidence>
<accession>A0A2G5UNC0</accession>
<dbReference type="OrthoDB" id="8815311at2759"/>
<evidence type="ECO:0000259" key="3">
    <source>
        <dbReference type="PROSITE" id="PS50056"/>
    </source>
</evidence>
<dbReference type="InterPro" id="IPR003595">
    <property type="entry name" value="Tyr_Pase_cat"/>
</dbReference>
<keyword evidence="5" id="KW-1185">Reference proteome</keyword>